<evidence type="ECO:0000313" key="2">
    <source>
        <dbReference type="Proteomes" id="UP000016560"/>
    </source>
</evidence>
<proteinExistence type="predicted"/>
<dbReference type="AlphaFoldDB" id="U2ZT86"/>
<accession>U2ZT86</accession>
<dbReference type="Proteomes" id="UP000016560">
    <property type="component" value="Unassembled WGS sequence"/>
</dbReference>
<sequence>MPPPGFAGAAFLSAPRCQTPSCEALQAIGRRTNKNKGSSAMWKQAKYRQATLIVLATTVILILPNVTRLVS</sequence>
<evidence type="ECO:0000313" key="1">
    <source>
        <dbReference type="EMBL" id="GAD64660.1"/>
    </source>
</evidence>
<name>U2ZT86_AQUA1</name>
<protein>
    <submittedName>
        <fullName evidence="1">Uncharacterized protein</fullName>
    </submittedName>
</protein>
<reference evidence="1" key="1">
    <citation type="submission" date="2024-09" db="EMBL/GenBank/DDBJ databases">
        <title>Whole genome shotgun sequence of Pseudomonas alcaligenes NBRC 14159.</title>
        <authorList>
            <person name="Yoshida I."/>
            <person name="Hosoyama A."/>
            <person name="Tsuchikane K."/>
            <person name="Noguchi M."/>
            <person name="Hirakata S."/>
            <person name="Ando Y."/>
            <person name="Ohji S."/>
            <person name="Yamazoe A."/>
            <person name="Yamazaki S."/>
            <person name="Fujita N."/>
        </authorList>
    </citation>
    <scope>NUCLEOTIDE SEQUENCE</scope>
    <source>
        <strain evidence="1">NBRC 14159</strain>
    </source>
</reference>
<comment type="caution">
    <text evidence="1">The sequence shown here is derived from an EMBL/GenBank/DDBJ whole genome shotgun (WGS) entry which is preliminary data.</text>
</comment>
<gene>
    <name evidence="1" type="ORF">PA6_044_00110</name>
</gene>
<dbReference type="EMBL" id="BATI01000044">
    <property type="protein sequence ID" value="GAD64660.1"/>
    <property type="molecule type" value="Genomic_DNA"/>
</dbReference>
<keyword evidence="2" id="KW-1185">Reference proteome</keyword>
<organism evidence="1 2">
    <name type="scientific">Aquipseudomonas alcaligenes (strain ATCC 14909 / DSM 50342 / CCUG 1425 / JCM 20561 / NBRC 14159 / NCIMB 9945 / NCTC 10367 / 1577)</name>
    <name type="common">Pseudomonas alcaligenes</name>
    <dbReference type="NCBI Taxonomy" id="1215092"/>
    <lineage>
        <taxon>Bacteria</taxon>
        <taxon>Pseudomonadati</taxon>
        <taxon>Pseudomonadota</taxon>
        <taxon>Gammaproteobacteria</taxon>
        <taxon>Pseudomonadales</taxon>
        <taxon>Pseudomonadaceae</taxon>
        <taxon>Aquipseudomonas</taxon>
    </lineage>
</organism>